<evidence type="ECO:0000256" key="1">
    <source>
        <dbReference type="SAM" id="Phobius"/>
    </source>
</evidence>
<sequence length="40" mass="4662">MEHGQQTLGRHFFAQVLRFIMLIDCIYNLVVSCHTYVCAC</sequence>
<keyword evidence="1" id="KW-1133">Transmembrane helix</keyword>
<feature type="transmembrane region" description="Helical" evidence="1">
    <location>
        <begin position="12"/>
        <end position="30"/>
    </location>
</feature>
<keyword evidence="1" id="KW-0472">Membrane</keyword>
<dbReference type="EMBL" id="GGEC01056588">
    <property type="protein sequence ID" value="MBX37072.1"/>
    <property type="molecule type" value="Transcribed_RNA"/>
</dbReference>
<dbReference type="AlphaFoldDB" id="A0A2P2N3M7"/>
<evidence type="ECO:0000313" key="2">
    <source>
        <dbReference type="EMBL" id="MBX37072.1"/>
    </source>
</evidence>
<organism evidence="2">
    <name type="scientific">Rhizophora mucronata</name>
    <name type="common">Asiatic mangrove</name>
    <dbReference type="NCBI Taxonomy" id="61149"/>
    <lineage>
        <taxon>Eukaryota</taxon>
        <taxon>Viridiplantae</taxon>
        <taxon>Streptophyta</taxon>
        <taxon>Embryophyta</taxon>
        <taxon>Tracheophyta</taxon>
        <taxon>Spermatophyta</taxon>
        <taxon>Magnoliopsida</taxon>
        <taxon>eudicotyledons</taxon>
        <taxon>Gunneridae</taxon>
        <taxon>Pentapetalae</taxon>
        <taxon>rosids</taxon>
        <taxon>fabids</taxon>
        <taxon>Malpighiales</taxon>
        <taxon>Rhizophoraceae</taxon>
        <taxon>Rhizophora</taxon>
    </lineage>
</organism>
<name>A0A2P2N3M7_RHIMU</name>
<accession>A0A2P2N3M7</accession>
<protein>
    <submittedName>
        <fullName evidence="2">Uncharacterized protein</fullName>
    </submittedName>
</protein>
<keyword evidence="1" id="KW-0812">Transmembrane</keyword>
<proteinExistence type="predicted"/>
<reference evidence="2" key="1">
    <citation type="submission" date="2018-02" db="EMBL/GenBank/DDBJ databases">
        <title>Rhizophora mucronata_Transcriptome.</title>
        <authorList>
            <person name="Meera S.P."/>
            <person name="Sreeshan A."/>
            <person name="Augustine A."/>
        </authorList>
    </citation>
    <scope>NUCLEOTIDE SEQUENCE</scope>
    <source>
        <tissue evidence="2">Leaf</tissue>
    </source>
</reference>